<dbReference type="InterPro" id="IPR058645">
    <property type="entry name" value="NTF2-like_dom_7"/>
</dbReference>
<proteinExistence type="predicted"/>
<dbReference type="Pfam" id="PF26534">
    <property type="entry name" value="NTF2_7"/>
    <property type="match status" value="1"/>
</dbReference>
<reference evidence="4" key="1">
    <citation type="submission" date="2015-01" db="EMBL/GenBank/DDBJ databases">
        <title>The Genome Sequence of Cladophialophora bantiana CBS 173.52.</title>
        <authorList>
            <consortium name="The Broad Institute Genomics Platform"/>
            <person name="Cuomo C."/>
            <person name="de Hoog S."/>
            <person name="Gorbushina A."/>
            <person name="Stielow B."/>
            <person name="Teixiera M."/>
            <person name="Abouelleil A."/>
            <person name="Chapman S.B."/>
            <person name="Priest M."/>
            <person name="Young S.K."/>
            <person name="Wortman J."/>
            <person name="Nusbaum C."/>
            <person name="Birren B."/>
        </authorList>
    </citation>
    <scope>NUCLEOTIDE SEQUENCE [LARGE SCALE GENOMIC DNA]</scope>
    <source>
        <strain evidence="4">CBS 173.52</strain>
    </source>
</reference>
<evidence type="ECO:0000313" key="5">
    <source>
        <dbReference type="Proteomes" id="UP000053789"/>
    </source>
</evidence>
<feature type="compositionally biased region" description="Basic and acidic residues" evidence="1">
    <location>
        <begin position="44"/>
        <end position="58"/>
    </location>
</feature>
<dbReference type="Proteomes" id="UP000053789">
    <property type="component" value="Unassembled WGS sequence"/>
</dbReference>
<evidence type="ECO:0000256" key="2">
    <source>
        <dbReference type="SAM" id="SignalP"/>
    </source>
</evidence>
<name>A0A0D2II00_CLAB1</name>
<feature type="chain" id="PRO_5002244525" description="NTF2-like domain-containing protein" evidence="2">
    <location>
        <begin position="20"/>
        <end position="207"/>
    </location>
</feature>
<dbReference type="GeneID" id="27696361"/>
<dbReference type="RefSeq" id="XP_016623033.1">
    <property type="nucleotide sequence ID" value="XM_016761183.1"/>
</dbReference>
<dbReference type="AlphaFoldDB" id="A0A0D2II00"/>
<dbReference type="HOGENOM" id="CLU_096573_2_1_1"/>
<dbReference type="VEuPathDB" id="FungiDB:Z519_03433"/>
<dbReference type="EMBL" id="KN846983">
    <property type="protein sequence ID" value="KIW96364.1"/>
    <property type="molecule type" value="Genomic_DNA"/>
</dbReference>
<gene>
    <name evidence="4" type="ORF">Z519_03433</name>
</gene>
<evidence type="ECO:0000256" key="1">
    <source>
        <dbReference type="SAM" id="MobiDB-lite"/>
    </source>
</evidence>
<feature type="domain" description="NTF2-like" evidence="3">
    <location>
        <begin position="62"/>
        <end position="201"/>
    </location>
</feature>
<evidence type="ECO:0000313" key="4">
    <source>
        <dbReference type="EMBL" id="KIW96364.1"/>
    </source>
</evidence>
<dbReference type="OrthoDB" id="5596743at2759"/>
<protein>
    <recommendedName>
        <fullName evidence="3">NTF2-like domain-containing protein</fullName>
    </recommendedName>
</protein>
<sequence>MRSAILTILTLVITALAQGGDWSDWHKNKTHDVDDNYGQRYHSHAQDKEQDRHRDKGMSKGCLKSTDADYLVKGYTYLLQYPGGPDFNKTANRVLSDQFVVWSDSINTLGNRALGTPVYPSLQAFIASQAATPALPTVQTLSTSHTCDQIFWRWNASGIGNKQMRVQGIISFDVDVDRDSVKIDTVYSEFNIAAFWTDQGNKECQGK</sequence>
<keyword evidence="2" id="KW-0732">Signal</keyword>
<feature type="signal peptide" evidence="2">
    <location>
        <begin position="1"/>
        <end position="19"/>
    </location>
</feature>
<evidence type="ECO:0000259" key="3">
    <source>
        <dbReference type="Pfam" id="PF26534"/>
    </source>
</evidence>
<feature type="region of interest" description="Disordered" evidence="1">
    <location>
        <begin position="36"/>
        <end position="59"/>
    </location>
</feature>
<organism evidence="4 5">
    <name type="scientific">Cladophialophora bantiana (strain ATCC 10958 / CBS 173.52 / CDC B-1940 / NIH 8579)</name>
    <name type="common">Xylohypha bantiana</name>
    <dbReference type="NCBI Taxonomy" id="1442370"/>
    <lineage>
        <taxon>Eukaryota</taxon>
        <taxon>Fungi</taxon>
        <taxon>Dikarya</taxon>
        <taxon>Ascomycota</taxon>
        <taxon>Pezizomycotina</taxon>
        <taxon>Eurotiomycetes</taxon>
        <taxon>Chaetothyriomycetidae</taxon>
        <taxon>Chaetothyriales</taxon>
        <taxon>Herpotrichiellaceae</taxon>
        <taxon>Cladophialophora</taxon>
    </lineage>
</organism>
<accession>A0A0D2II00</accession>
<keyword evidence="5" id="KW-1185">Reference proteome</keyword>